<keyword evidence="10" id="KW-0325">Glycoprotein</keyword>
<dbReference type="SUPFAM" id="SSF48726">
    <property type="entry name" value="Immunoglobulin"/>
    <property type="match status" value="3"/>
</dbReference>
<dbReference type="InterPro" id="IPR036179">
    <property type="entry name" value="Ig-like_dom_sf"/>
</dbReference>
<keyword evidence="5" id="KW-0677">Repeat</keyword>
<dbReference type="CDD" id="cd00096">
    <property type="entry name" value="Ig"/>
    <property type="match status" value="1"/>
</dbReference>
<dbReference type="PANTHER" id="PTHR23277">
    <property type="entry name" value="NECTIN-RELATED"/>
    <property type="match status" value="1"/>
</dbReference>
<dbReference type="SMART" id="SM00409">
    <property type="entry name" value="IG"/>
    <property type="match status" value="3"/>
</dbReference>
<keyword evidence="14" id="KW-1185">Reference proteome</keyword>
<proteinExistence type="inferred from homology"/>
<reference evidence="13" key="3">
    <citation type="submission" date="2025-09" db="UniProtKB">
        <authorList>
            <consortium name="Ensembl"/>
        </authorList>
    </citation>
    <scope>IDENTIFICATION</scope>
</reference>
<evidence type="ECO:0000313" key="13">
    <source>
        <dbReference type="Ensembl" id="ENSSFOP00015014974.2"/>
    </source>
</evidence>
<dbReference type="InterPro" id="IPR007110">
    <property type="entry name" value="Ig-like_dom"/>
</dbReference>
<evidence type="ECO:0000256" key="2">
    <source>
        <dbReference type="ARBA" id="ARBA00007810"/>
    </source>
</evidence>
<feature type="chain" id="PRO_5034942385" description="Ig-like domain-containing protein" evidence="11">
    <location>
        <begin position="24"/>
        <end position="393"/>
    </location>
</feature>
<sequence length="393" mass="42183">LFIAVVISIIYCFLLFLMFSCEPFSPGAKVKNGDVAVTEGEDATMSCRITETDEIISQVTWQKRTRGNSVREDFLVIVAPQDVHHVNGLGERVRFIGDIAAQNGSIRVSNVSLRDEGNYTCIITVFPSGSFQTEIKLSVRVRPKVTITPEAPPVVGEGEQIMAACTAASGRPPASVTWVVDHLNSTFTIHSNETHHSDGTTTVRSYLIVVPTISMNEQEVQCVVNHTALKQVEAIPFRIQVHYPPHSVNIRHGTSREGPVFQCMADSSPSEGTKYTWSRVNGAISSASVKNGGNTLMFSAASPDLNGLYLCEASNQFGRASGSLFIYIGERHTFPWTTVSDNYKLSIFDIGLDQVLLSGGSGVQVPLGVPCGGLASSPGCVSSPSGLTPCVAG</sequence>
<name>A0A8C9RFM1_SCLFO</name>
<keyword evidence="8" id="KW-0472">Membrane</keyword>
<protein>
    <recommendedName>
        <fullName evidence="12">Ig-like domain-containing protein</fullName>
    </recommendedName>
</protein>
<evidence type="ECO:0000256" key="8">
    <source>
        <dbReference type="ARBA" id="ARBA00023136"/>
    </source>
</evidence>
<keyword evidence="6" id="KW-0130">Cell adhesion</keyword>
<evidence type="ECO:0000313" key="14">
    <source>
        <dbReference type="Proteomes" id="UP000694397"/>
    </source>
</evidence>
<dbReference type="InterPro" id="IPR003599">
    <property type="entry name" value="Ig_sub"/>
</dbReference>
<feature type="domain" description="Ig-like" evidence="12">
    <location>
        <begin position="236"/>
        <end position="315"/>
    </location>
</feature>
<evidence type="ECO:0000256" key="4">
    <source>
        <dbReference type="ARBA" id="ARBA00022729"/>
    </source>
</evidence>
<dbReference type="GeneTree" id="ENSGT00940000164822"/>
<feature type="domain" description="Ig-like" evidence="12">
    <location>
        <begin position="26"/>
        <end position="138"/>
    </location>
</feature>
<comment type="subcellular location">
    <subcellularLocation>
        <location evidence="1">Membrane</location>
        <topology evidence="1">Single-pass membrane protein</topology>
    </subcellularLocation>
</comment>
<dbReference type="AlphaFoldDB" id="A0A8C9RFM1"/>
<evidence type="ECO:0000256" key="6">
    <source>
        <dbReference type="ARBA" id="ARBA00022889"/>
    </source>
</evidence>
<evidence type="ECO:0000259" key="12">
    <source>
        <dbReference type="PROSITE" id="PS50835"/>
    </source>
</evidence>
<dbReference type="InterPro" id="IPR013783">
    <property type="entry name" value="Ig-like_fold"/>
</dbReference>
<keyword evidence="7" id="KW-1133">Transmembrane helix</keyword>
<feature type="signal peptide" evidence="11">
    <location>
        <begin position="1"/>
        <end position="23"/>
    </location>
</feature>
<organism evidence="13 14">
    <name type="scientific">Scleropages formosus</name>
    <name type="common">Asian bonytongue</name>
    <name type="synonym">Osteoglossum formosum</name>
    <dbReference type="NCBI Taxonomy" id="113540"/>
    <lineage>
        <taxon>Eukaryota</taxon>
        <taxon>Metazoa</taxon>
        <taxon>Chordata</taxon>
        <taxon>Craniata</taxon>
        <taxon>Vertebrata</taxon>
        <taxon>Euteleostomi</taxon>
        <taxon>Actinopterygii</taxon>
        <taxon>Neopterygii</taxon>
        <taxon>Teleostei</taxon>
        <taxon>Osteoglossocephala</taxon>
        <taxon>Osteoglossomorpha</taxon>
        <taxon>Osteoglossiformes</taxon>
        <taxon>Osteoglossidae</taxon>
        <taxon>Scleropages</taxon>
    </lineage>
</organism>
<dbReference type="PROSITE" id="PS50835">
    <property type="entry name" value="IG_LIKE"/>
    <property type="match status" value="3"/>
</dbReference>
<dbReference type="GO" id="GO:0016020">
    <property type="term" value="C:membrane"/>
    <property type="evidence" value="ECO:0007669"/>
    <property type="project" value="UniProtKB-SubCell"/>
</dbReference>
<keyword evidence="3" id="KW-0812">Transmembrane</keyword>
<evidence type="ECO:0000256" key="3">
    <source>
        <dbReference type="ARBA" id="ARBA00022692"/>
    </source>
</evidence>
<evidence type="ECO:0000256" key="5">
    <source>
        <dbReference type="ARBA" id="ARBA00022737"/>
    </source>
</evidence>
<dbReference type="InterPro" id="IPR003598">
    <property type="entry name" value="Ig_sub2"/>
</dbReference>
<dbReference type="Ensembl" id="ENSSFOT00015015154.2">
    <property type="protein sequence ID" value="ENSSFOP00015014974.2"/>
    <property type="gene ID" value="ENSSFOG00015009646.2"/>
</dbReference>
<dbReference type="InterPro" id="IPR013106">
    <property type="entry name" value="Ig_V-set"/>
</dbReference>
<reference evidence="13 14" key="1">
    <citation type="submission" date="2019-04" db="EMBL/GenBank/DDBJ databases">
        <authorList>
            <consortium name="Wellcome Sanger Institute Data Sharing"/>
        </authorList>
    </citation>
    <scope>NUCLEOTIDE SEQUENCE [LARGE SCALE GENOMIC DNA]</scope>
</reference>
<feature type="domain" description="Ig-like" evidence="12">
    <location>
        <begin position="143"/>
        <end position="233"/>
    </location>
</feature>
<evidence type="ECO:0000256" key="10">
    <source>
        <dbReference type="ARBA" id="ARBA00023180"/>
    </source>
</evidence>
<reference evidence="13" key="2">
    <citation type="submission" date="2025-08" db="UniProtKB">
        <authorList>
            <consortium name="Ensembl"/>
        </authorList>
    </citation>
    <scope>IDENTIFICATION</scope>
</reference>
<dbReference type="OrthoDB" id="10006996at2759"/>
<keyword evidence="9" id="KW-1015">Disulfide bond</keyword>
<evidence type="ECO:0000256" key="11">
    <source>
        <dbReference type="SAM" id="SignalP"/>
    </source>
</evidence>
<accession>A0A8C9RFM1</accession>
<comment type="similarity">
    <text evidence="2">Belongs to the nectin family.</text>
</comment>
<dbReference type="GO" id="GO:0007157">
    <property type="term" value="P:heterophilic cell-cell adhesion via plasma membrane cell adhesion molecules"/>
    <property type="evidence" value="ECO:0007669"/>
    <property type="project" value="TreeGrafter"/>
</dbReference>
<dbReference type="Pfam" id="PF07686">
    <property type="entry name" value="V-set"/>
    <property type="match status" value="1"/>
</dbReference>
<dbReference type="SMART" id="SM00408">
    <property type="entry name" value="IGc2"/>
    <property type="match status" value="2"/>
</dbReference>
<evidence type="ECO:0000256" key="7">
    <source>
        <dbReference type="ARBA" id="ARBA00022989"/>
    </source>
</evidence>
<dbReference type="InterPro" id="IPR051427">
    <property type="entry name" value="Nectin/Nectin-like"/>
</dbReference>
<dbReference type="Pfam" id="PF08205">
    <property type="entry name" value="C2-set_2"/>
    <property type="match status" value="1"/>
</dbReference>
<evidence type="ECO:0000256" key="9">
    <source>
        <dbReference type="ARBA" id="ARBA00023157"/>
    </source>
</evidence>
<dbReference type="GO" id="GO:0007156">
    <property type="term" value="P:homophilic cell adhesion via plasma membrane adhesion molecules"/>
    <property type="evidence" value="ECO:0007669"/>
    <property type="project" value="TreeGrafter"/>
</dbReference>
<dbReference type="GO" id="GO:0005912">
    <property type="term" value="C:adherens junction"/>
    <property type="evidence" value="ECO:0007669"/>
    <property type="project" value="TreeGrafter"/>
</dbReference>
<dbReference type="PANTHER" id="PTHR23277:SF106">
    <property type="entry name" value="NECTIN-1 ISOFORM X1-RELATED"/>
    <property type="match status" value="1"/>
</dbReference>
<evidence type="ECO:0000256" key="1">
    <source>
        <dbReference type="ARBA" id="ARBA00004167"/>
    </source>
</evidence>
<dbReference type="InterPro" id="IPR013162">
    <property type="entry name" value="CD80_C2-set"/>
</dbReference>
<dbReference type="Gene3D" id="2.60.40.10">
    <property type="entry name" value="Immunoglobulins"/>
    <property type="match status" value="3"/>
</dbReference>
<keyword evidence="4 11" id="KW-0732">Signal</keyword>
<dbReference type="Proteomes" id="UP000694397">
    <property type="component" value="Chromosome 12"/>
</dbReference>